<gene>
    <name evidence="2" type="ORF">VKT23_011324</name>
</gene>
<feature type="region of interest" description="Disordered" evidence="1">
    <location>
        <begin position="92"/>
        <end position="128"/>
    </location>
</feature>
<dbReference type="EMBL" id="JBANRG010000024">
    <property type="protein sequence ID" value="KAK7454572.1"/>
    <property type="molecule type" value="Genomic_DNA"/>
</dbReference>
<dbReference type="Proteomes" id="UP001498398">
    <property type="component" value="Unassembled WGS sequence"/>
</dbReference>
<proteinExistence type="predicted"/>
<sequence>MSEGCRGKRLHTKSVLHFTMNQINPTLGFDPRPSPGQIALCDTTAPNALAQLDFGIPAIQTGPIGPSQLLPSAIQTSLLPFLSQAYPTPHGMFPTPRSPTSAVTPASSSSSAITSDYAPPPPSTMQFSTTMQTLPTKWNSSGNFRHSA</sequence>
<accession>A0ABR1JE98</accession>
<evidence type="ECO:0000313" key="3">
    <source>
        <dbReference type="Proteomes" id="UP001498398"/>
    </source>
</evidence>
<evidence type="ECO:0000313" key="2">
    <source>
        <dbReference type="EMBL" id="KAK7454572.1"/>
    </source>
</evidence>
<feature type="compositionally biased region" description="Low complexity" evidence="1">
    <location>
        <begin position="94"/>
        <end position="117"/>
    </location>
</feature>
<evidence type="ECO:0000256" key="1">
    <source>
        <dbReference type="SAM" id="MobiDB-lite"/>
    </source>
</evidence>
<reference evidence="2 3" key="1">
    <citation type="submission" date="2024-01" db="EMBL/GenBank/DDBJ databases">
        <title>A draft genome for the cacao thread blight pathogen Marasmiellus scandens.</title>
        <authorList>
            <person name="Baruah I.K."/>
            <person name="Leung J."/>
            <person name="Bukari Y."/>
            <person name="Amoako-Attah I."/>
            <person name="Meinhardt L.W."/>
            <person name="Bailey B.A."/>
            <person name="Cohen S.P."/>
        </authorList>
    </citation>
    <scope>NUCLEOTIDE SEQUENCE [LARGE SCALE GENOMIC DNA]</scope>
    <source>
        <strain evidence="2 3">GH-19</strain>
    </source>
</reference>
<comment type="caution">
    <text evidence="2">The sequence shown here is derived from an EMBL/GenBank/DDBJ whole genome shotgun (WGS) entry which is preliminary data.</text>
</comment>
<name>A0ABR1JE98_9AGAR</name>
<protein>
    <submittedName>
        <fullName evidence="2">Uncharacterized protein</fullName>
    </submittedName>
</protein>
<organism evidence="2 3">
    <name type="scientific">Marasmiellus scandens</name>
    <dbReference type="NCBI Taxonomy" id="2682957"/>
    <lineage>
        <taxon>Eukaryota</taxon>
        <taxon>Fungi</taxon>
        <taxon>Dikarya</taxon>
        <taxon>Basidiomycota</taxon>
        <taxon>Agaricomycotina</taxon>
        <taxon>Agaricomycetes</taxon>
        <taxon>Agaricomycetidae</taxon>
        <taxon>Agaricales</taxon>
        <taxon>Marasmiineae</taxon>
        <taxon>Omphalotaceae</taxon>
        <taxon>Marasmiellus</taxon>
    </lineage>
</organism>
<keyword evidence="3" id="KW-1185">Reference proteome</keyword>